<reference evidence="3 4" key="1">
    <citation type="submission" date="2020-01" db="EMBL/GenBank/DDBJ databases">
        <title>Genomes assembled from Gulf of Kutch pelagic sediment metagenomes.</title>
        <authorList>
            <person name="Chandrashekar M."/>
            <person name="Mahajan M.S."/>
            <person name="Dave K.J."/>
            <person name="Vatsa P."/>
            <person name="Nathani N.M."/>
        </authorList>
    </citation>
    <scope>NUCLEOTIDE SEQUENCE [LARGE SCALE GENOMIC DNA]</scope>
    <source>
        <strain evidence="3">KS3-K002</strain>
    </source>
</reference>
<comment type="caution">
    <text evidence="3">The sequence shown here is derived from an EMBL/GenBank/DDBJ whole genome shotgun (WGS) entry which is preliminary data.</text>
</comment>
<dbReference type="GO" id="GO:0051536">
    <property type="term" value="F:iron-sulfur cluster binding"/>
    <property type="evidence" value="ECO:0007669"/>
    <property type="project" value="InterPro"/>
</dbReference>
<dbReference type="InterPro" id="IPR001075">
    <property type="entry name" value="NIF_FeS_clus_asmbl_NifU_C"/>
</dbReference>
<protein>
    <submittedName>
        <fullName evidence="3">NifU family protein</fullName>
    </submittedName>
</protein>
<evidence type="ECO:0000259" key="2">
    <source>
        <dbReference type="Pfam" id="PF01106"/>
    </source>
</evidence>
<feature type="domain" description="NIF system FeS cluster assembly NifU C-terminal" evidence="2">
    <location>
        <begin position="10"/>
        <end position="77"/>
    </location>
</feature>
<dbReference type="GO" id="GO:0016226">
    <property type="term" value="P:iron-sulfur cluster assembly"/>
    <property type="evidence" value="ECO:0007669"/>
    <property type="project" value="InterPro"/>
</dbReference>
<name>A0AAE4ZCW6_9BACT</name>
<proteinExistence type="inferred from homology"/>
<dbReference type="AlphaFoldDB" id="A0AAE4ZCW6"/>
<accession>A0AAE4ZCW6</accession>
<gene>
    <name evidence="3" type="ORF">GWO12_10805</name>
</gene>
<comment type="similarity">
    <text evidence="1">Belongs to the NifU family.</text>
</comment>
<dbReference type="PANTHER" id="PTHR11178">
    <property type="entry name" value="IRON-SULFUR CLUSTER SCAFFOLD PROTEIN NFU-RELATED"/>
    <property type="match status" value="1"/>
</dbReference>
<sequence>MTTTTTWDRIEAVIDEVRPAVRADGGDIELVGFDESEGRVELRLVGACHSCPYSLMTLKGGIEHRLRNLLPEVKTVVAL</sequence>
<evidence type="ECO:0000313" key="4">
    <source>
        <dbReference type="Proteomes" id="UP000702544"/>
    </source>
</evidence>
<dbReference type="Proteomes" id="UP000702544">
    <property type="component" value="Unassembled WGS sequence"/>
</dbReference>
<dbReference type="Pfam" id="PF01106">
    <property type="entry name" value="NifU"/>
    <property type="match status" value="1"/>
</dbReference>
<organism evidence="3 4">
    <name type="scientific">Candidatus Kutchimonas denitrificans</name>
    <dbReference type="NCBI Taxonomy" id="3056748"/>
    <lineage>
        <taxon>Bacteria</taxon>
        <taxon>Pseudomonadati</taxon>
        <taxon>Gemmatimonadota</taxon>
        <taxon>Gemmatimonadia</taxon>
        <taxon>Candidatus Palauibacterales</taxon>
        <taxon>Candidatus Palauibacteraceae</taxon>
        <taxon>Candidatus Kutchimonas</taxon>
    </lineage>
</organism>
<evidence type="ECO:0000313" key="3">
    <source>
        <dbReference type="EMBL" id="NIR75580.1"/>
    </source>
</evidence>
<dbReference type="GO" id="GO:0005506">
    <property type="term" value="F:iron ion binding"/>
    <property type="evidence" value="ECO:0007669"/>
    <property type="project" value="InterPro"/>
</dbReference>
<dbReference type="InterPro" id="IPR034904">
    <property type="entry name" value="FSCA_dom_sf"/>
</dbReference>
<dbReference type="Gene3D" id="3.30.300.130">
    <property type="entry name" value="Fe-S cluster assembly (FSCA)"/>
    <property type="match status" value="1"/>
</dbReference>
<evidence type="ECO:0000256" key="1">
    <source>
        <dbReference type="ARBA" id="ARBA00006420"/>
    </source>
</evidence>
<dbReference type="EMBL" id="JAACAK010000083">
    <property type="protein sequence ID" value="NIR75580.1"/>
    <property type="molecule type" value="Genomic_DNA"/>
</dbReference>
<dbReference type="SUPFAM" id="SSF117916">
    <property type="entry name" value="Fe-S cluster assembly (FSCA) domain-like"/>
    <property type="match status" value="1"/>
</dbReference>
<dbReference type="PANTHER" id="PTHR11178:SF25">
    <property type="entry name" value="NIFU-LIKE PROTEIN 3, CHLOROPLASTIC"/>
    <property type="match status" value="1"/>
</dbReference>